<feature type="transmembrane region" description="Helical" evidence="1">
    <location>
        <begin position="385"/>
        <end position="408"/>
    </location>
</feature>
<feature type="transmembrane region" description="Helical" evidence="1">
    <location>
        <begin position="65"/>
        <end position="84"/>
    </location>
</feature>
<reference evidence="2 3" key="1">
    <citation type="journal article" date="2016" name="Nat. Commun.">
        <title>Thousands of microbial genomes shed light on interconnected biogeochemical processes in an aquifer system.</title>
        <authorList>
            <person name="Anantharaman K."/>
            <person name="Brown C.T."/>
            <person name="Hug L.A."/>
            <person name="Sharon I."/>
            <person name="Castelle C.J."/>
            <person name="Probst A.J."/>
            <person name="Thomas B.C."/>
            <person name="Singh A."/>
            <person name="Wilkins M.J."/>
            <person name="Karaoz U."/>
            <person name="Brodie E.L."/>
            <person name="Williams K.H."/>
            <person name="Hubbard S.S."/>
            <person name="Banfield J.F."/>
        </authorList>
    </citation>
    <scope>NUCLEOTIDE SEQUENCE [LARGE SCALE GENOMIC DNA]</scope>
</reference>
<dbReference type="AlphaFoldDB" id="A0A1F7WHY4"/>
<gene>
    <name evidence="2" type="ORF">A2008_13455</name>
</gene>
<feature type="transmembrane region" description="Helical" evidence="1">
    <location>
        <begin position="318"/>
        <end position="337"/>
    </location>
</feature>
<feature type="transmembrane region" description="Helical" evidence="1">
    <location>
        <begin position="487"/>
        <end position="507"/>
    </location>
</feature>
<feature type="transmembrane region" description="Helical" evidence="1">
    <location>
        <begin position="144"/>
        <end position="171"/>
    </location>
</feature>
<feature type="transmembrane region" description="Helical" evidence="1">
    <location>
        <begin position="118"/>
        <end position="138"/>
    </location>
</feature>
<feature type="transmembrane region" description="Helical" evidence="1">
    <location>
        <begin position="420"/>
        <end position="442"/>
    </location>
</feature>
<feature type="transmembrane region" description="Helical" evidence="1">
    <location>
        <begin position="463"/>
        <end position="481"/>
    </location>
</feature>
<keyword evidence="1" id="KW-0472">Membrane</keyword>
<protein>
    <submittedName>
        <fullName evidence="2">Uncharacterized protein</fullName>
    </submittedName>
</protein>
<name>A0A1F7WHY4_9BACT</name>
<comment type="caution">
    <text evidence="2">The sequence shown here is derived from an EMBL/GenBank/DDBJ whole genome shotgun (WGS) entry which is preliminary data.</text>
</comment>
<keyword evidence="1" id="KW-0812">Transmembrane</keyword>
<organism evidence="2 3">
    <name type="scientific">Candidatus Wallbacteria bacterium GWC2_49_35</name>
    <dbReference type="NCBI Taxonomy" id="1817813"/>
    <lineage>
        <taxon>Bacteria</taxon>
        <taxon>Candidatus Walliibacteriota</taxon>
    </lineage>
</organism>
<evidence type="ECO:0000313" key="2">
    <source>
        <dbReference type="EMBL" id="OGM01778.1"/>
    </source>
</evidence>
<dbReference type="Pfam" id="PF16949">
    <property type="entry name" value="ABC_tran_2"/>
    <property type="match status" value="1"/>
</dbReference>
<dbReference type="Proteomes" id="UP000178735">
    <property type="component" value="Unassembled WGS sequence"/>
</dbReference>
<dbReference type="STRING" id="1817813.A2008_13455"/>
<evidence type="ECO:0000313" key="3">
    <source>
        <dbReference type="Proteomes" id="UP000178735"/>
    </source>
</evidence>
<feature type="transmembrane region" description="Helical" evidence="1">
    <location>
        <begin position="178"/>
        <end position="197"/>
    </location>
</feature>
<keyword evidence="1" id="KW-1133">Transmembrane helix</keyword>
<evidence type="ECO:0000256" key="1">
    <source>
        <dbReference type="SAM" id="Phobius"/>
    </source>
</evidence>
<feature type="transmembrane region" description="Helical" evidence="1">
    <location>
        <begin position="244"/>
        <end position="264"/>
    </location>
</feature>
<dbReference type="InterPro" id="IPR031599">
    <property type="entry name" value="ABC_tran_2"/>
</dbReference>
<proteinExistence type="predicted"/>
<feature type="transmembrane region" description="Helical" evidence="1">
    <location>
        <begin position="343"/>
        <end position="364"/>
    </location>
</feature>
<accession>A0A1F7WHY4</accession>
<feature type="transmembrane region" description="Helical" evidence="1">
    <location>
        <begin position="26"/>
        <end position="45"/>
    </location>
</feature>
<dbReference type="EMBL" id="MGFH01000225">
    <property type="protein sequence ID" value="OGM01778.1"/>
    <property type="molecule type" value="Genomic_DNA"/>
</dbReference>
<sequence length="515" mass="57954">MKQFIILARYSSIEIINTLFRDKRRGAFIILIIMLPFMIIGSAVSSAELFKNIAKFFPADILLNFFAFMLFILFGFTASTNLFVTMKSVFNSTFIEMLAPLPIKTPALFAAKIFEMLFLNYFDLAFCLPAFFAVAWMLGGGALIFLAAASLFIFVETLVCMAVLSLTLFLARTFSKRIAEFITWCLSVFFVIAFIMVQNYPSKIIRMQPARLQEIFSVFDNAVFDFLPTKWLINIIYGLSSGDYGLALFNLAVLAALGAGLLFVSYRFFAAGFRLGVEAQNSVVKVKAPAGSFSYKSSSRMLALLRKEFYCVVRNTQIIYSLLIMPVIFFIFTYLEISFGNMGAFTFMIFTSYVTATNSTLLAFGMEGGAIMVYKTLPLSIDKIFWVKFIVYFSLNAAAGAACFIFALSMSKIPAFINPYIFFPAFMFGLFWLNLFVCDFGFYFANYKSDGKIKNAVRMEGTFWMIAVVFTVVAAVVTSIYRMEMTPVYLAAAALMAVQAALHYMALQNYNKGEF</sequence>